<dbReference type="EMBL" id="MASU01000039">
    <property type="protein sequence ID" value="PXY16487.1"/>
    <property type="molecule type" value="Genomic_DNA"/>
</dbReference>
<evidence type="ECO:0000256" key="1">
    <source>
        <dbReference type="SAM" id="MobiDB-lite"/>
    </source>
</evidence>
<accession>A0A318LBV2</accession>
<name>A0A318LBV2_9PSEU</name>
<feature type="transmembrane region" description="Helical" evidence="2">
    <location>
        <begin position="60"/>
        <end position="77"/>
    </location>
</feature>
<feature type="transmembrane region" description="Helical" evidence="2">
    <location>
        <begin position="34"/>
        <end position="54"/>
    </location>
</feature>
<dbReference type="RefSeq" id="WP_110344219.1">
    <property type="nucleotide sequence ID" value="NZ_MASU01000039.1"/>
</dbReference>
<keyword evidence="2" id="KW-1133">Transmembrane helix</keyword>
<reference evidence="3 4" key="1">
    <citation type="submission" date="2016-07" db="EMBL/GenBank/DDBJ databases">
        <title>Draft genome sequence of Prauserella sp. YIM 121212, isolated from alkaline soil.</title>
        <authorList>
            <person name="Ruckert C."/>
            <person name="Albersmeier A."/>
            <person name="Jiang C.-L."/>
            <person name="Jiang Y."/>
            <person name="Kalinowski J."/>
            <person name="Schneider O."/>
            <person name="Winkler A."/>
            <person name="Zotchev S.B."/>
        </authorList>
    </citation>
    <scope>NUCLEOTIDE SEQUENCE [LARGE SCALE GENOMIC DNA]</scope>
    <source>
        <strain evidence="3 4">YIM 121212</strain>
    </source>
</reference>
<feature type="region of interest" description="Disordered" evidence="1">
    <location>
        <begin position="1"/>
        <end position="31"/>
    </location>
</feature>
<keyword evidence="2" id="KW-0812">Transmembrane</keyword>
<dbReference type="PROSITE" id="PS51257">
    <property type="entry name" value="PROKAR_LIPOPROTEIN"/>
    <property type="match status" value="1"/>
</dbReference>
<proteinExistence type="predicted"/>
<keyword evidence="2" id="KW-0472">Membrane</keyword>
<protein>
    <submittedName>
        <fullName evidence="3">Uncharacterized protein</fullName>
    </submittedName>
</protein>
<dbReference type="Proteomes" id="UP000247892">
    <property type="component" value="Unassembled WGS sequence"/>
</dbReference>
<evidence type="ECO:0000313" key="3">
    <source>
        <dbReference type="EMBL" id="PXY16487.1"/>
    </source>
</evidence>
<gene>
    <name evidence="3" type="ORF">BA062_38780</name>
</gene>
<evidence type="ECO:0000313" key="4">
    <source>
        <dbReference type="Proteomes" id="UP000247892"/>
    </source>
</evidence>
<evidence type="ECO:0000256" key="2">
    <source>
        <dbReference type="SAM" id="Phobius"/>
    </source>
</evidence>
<dbReference type="AlphaFoldDB" id="A0A318LBV2"/>
<feature type="compositionally biased region" description="Basic and acidic residues" evidence="1">
    <location>
        <begin position="1"/>
        <end position="16"/>
    </location>
</feature>
<feature type="region of interest" description="Disordered" evidence="1">
    <location>
        <begin position="89"/>
        <end position="110"/>
    </location>
</feature>
<organism evidence="3 4">
    <name type="scientific">Prauserella flavalba</name>
    <dbReference type="NCBI Taxonomy" id="1477506"/>
    <lineage>
        <taxon>Bacteria</taxon>
        <taxon>Bacillati</taxon>
        <taxon>Actinomycetota</taxon>
        <taxon>Actinomycetes</taxon>
        <taxon>Pseudonocardiales</taxon>
        <taxon>Pseudonocardiaceae</taxon>
        <taxon>Prauserella</taxon>
    </lineage>
</organism>
<sequence length="110" mass="11425">MSARWSERQDGRDAGRAESVASPTTPGGGAGCPIVAVPLAVAGLYVGIHMLVWLGRVSPVGLAATLLIAGALAWWRGGTSRLDRILRDELRAGAQQTPSGPRPSTPSGRR</sequence>
<keyword evidence="4" id="KW-1185">Reference proteome</keyword>
<comment type="caution">
    <text evidence="3">The sequence shown here is derived from an EMBL/GenBank/DDBJ whole genome shotgun (WGS) entry which is preliminary data.</text>
</comment>